<dbReference type="PIRSF" id="PIRSF033239">
    <property type="entry name" value="ExoD"/>
    <property type="match status" value="1"/>
</dbReference>
<dbReference type="InterPro" id="IPR010331">
    <property type="entry name" value="ExoD"/>
</dbReference>
<evidence type="ECO:0000313" key="3">
    <source>
        <dbReference type="Proteomes" id="UP000324252"/>
    </source>
</evidence>
<dbReference type="OrthoDB" id="7949130at2"/>
<organism evidence="2 3">
    <name type="scientific">Lutimaribacter pacificus</name>
    <dbReference type="NCBI Taxonomy" id="391948"/>
    <lineage>
        <taxon>Bacteria</taxon>
        <taxon>Pseudomonadati</taxon>
        <taxon>Pseudomonadota</taxon>
        <taxon>Alphaproteobacteria</taxon>
        <taxon>Rhodobacterales</taxon>
        <taxon>Roseobacteraceae</taxon>
        <taxon>Lutimaribacter</taxon>
    </lineage>
</organism>
<proteinExistence type="predicted"/>
<protein>
    <submittedName>
        <fullName evidence="2">Uncharacterized conserved protein</fullName>
    </submittedName>
</protein>
<keyword evidence="3" id="KW-1185">Reference proteome</keyword>
<dbReference type="PANTHER" id="PTHR41795:SF1">
    <property type="entry name" value="EXOPOLYSACCHARIDE SYNTHESIS PROTEIN"/>
    <property type="match status" value="1"/>
</dbReference>
<dbReference type="AlphaFoldDB" id="A0A1H0LTP6"/>
<evidence type="ECO:0000313" key="2">
    <source>
        <dbReference type="EMBL" id="SHK03414.1"/>
    </source>
</evidence>
<feature type="transmembrane region" description="Helical" evidence="1">
    <location>
        <begin position="179"/>
        <end position="200"/>
    </location>
</feature>
<evidence type="ECO:0000256" key="1">
    <source>
        <dbReference type="SAM" id="Phobius"/>
    </source>
</evidence>
<keyword evidence="1" id="KW-1133">Transmembrane helix</keyword>
<name>A0A1H0LTP6_9RHOB</name>
<keyword evidence="1" id="KW-0472">Membrane</keyword>
<dbReference type="PANTHER" id="PTHR41795">
    <property type="entry name" value="EXOPOLYSACCHARIDE SYNTHESIS PROTEIN"/>
    <property type="match status" value="1"/>
</dbReference>
<dbReference type="Proteomes" id="UP000324252">
    <property type="component" value="Unassembled WGS sequence"/>
</dbReference>
<sequence length="202" mass="21947">MTNPADQRRNAPPSTMMDVVDRLHDAAHDDHTSFGDIIEGLDRASFVPVLMAPALAVITPLSGIPLFSSFCGILILLVAGQLVFGRHHLWLPHWLMRREVPSDKLRKAAEWLRRPARWIDRQTGKRLSFLVRPPADRLIYLVCALCGAAMPVFELVPFTSSILGAAVTLLALTILLQDGVLALLGLAVIGSAIAAGIYAVQG</sequence>
<gene>
    <name evidence="2" type="ORF">SAMN05444142_10324</name>
</gene>
<keyword evidence="1" id="KW-0812">Transmembrane</keyword>
<dbReference type="EMBL" id="FQZZ01000003">
    <property type="protein sequence ID" value="SHK03414.1"/>
    <property type="molecule type" value="Genomic_DNA"/>
</dbReference>
<reference evidence="2 3" key="1">
    <citation type="submission" date="2016-11" db="EMBL/GenBank/DDBJ databases">
        <authorList>
            <person name="Varghese N."/>
            <person name="Submissions S."/>
        </authorList>
    </citation>
    <scope>NUCLEOTIDE SEQUENCE [LARGE SCALE GENOMIC DNA]</scope>
    <source>
        <strain evidence="2 3">DSM 29620</strain>
    </source>
</reference>
<feature type="transmembrane region" description="Helical" evidence="1">
    <location>
        <begin position="64"/>
        <end position="84"/>
    </location>
</feature>
<dbReference type="RefSeq" id="WP_149789284.1">
    <property type="nucleotide sequence ID" value="NZ_FNIO01000008.1"/>
</dbReference>
<dbReference type="Pfam" id="PF06055">
    <property type="entry name" value="ExoD"/>
    <property type="match status" value="1"/>
</dbReference>
<feature type="transmembrane region" description="Helical" evidence="1">
    <location>
        <begin position="138"/>
        <end position="159"/>
    </location>
</feature>
<accession>A0A1H0LTP6</accession>